<protein>
    <submittedName>
        <fullName evidence="9">Arylsulfatase I</fullName>
    </submittedName>
</protein>
<dbReference type="InterPro" id="IPR000917">
    <property type="entry name" value="Sulfatase_N"/>
</dbReference>
<keyword evidence="10" id="KW-1185">Reference proteome</keyword>
<dbReference type="OrthoDB" id="103349at2759"/>
<comment type="caution">
    <text evidence="9">The sequence shown here is derived from an EMBL/GenBank/DDBJ whole genome shotgun (WGS) entry which is preliminary data.</text>
</comment>
<evidence type="ECO:0000259" key="8">
    <source>
        <dbReference type="Pfam" id="PF00884"/>
    </source>
</evidence>
<dbReference type="Proteomes" id="UP000299102">
    <property type="component" value="Unassembled WGS sequence"/>
</dbReference>
<dbReference type="Gene3D" id="3.30.1120.10">
    <property type="match status" value="1"/>
</dbReference>
<evidence type="ECO:0000313" key="10">
    <source>
        <dbReference type="Proteomes" id="UP000299102"/>
    </source>
</evidence>
<dbReference type="SUPFAM" id="SSF53649">
    <property type="entry name" value="Alkaline phosphatase-like"/>
    <property type="match status" value="1"/>
</dbReference>
<accession>A0A4C1SZV0</accession>
<dbReference type="InterPro" id="IPR047115">
    <property type="entry name" value="ARSB"/>
</dbReference>
<proteinExistence type="inferred from homology"/>
<keyword evidence="7" id="KW-0732">Signal</keyword>
<gene>
    <name evidence="9" type="primary">ARSI</name>
    <name evidence="9" type="ORF">EVAR_4814_1</name>
</gene>
<dbReference type="InterPro" id="IPR017850">
    <property type="entry name" value="Alkaline_phosphatase_core_sf"/>
</dbReference>
<name>A0A4C1SZV0_EUMVA</name>
<dbReference type="PROSITE" id="PS00523">
    <property type="entry name" value="SULFATASE_1"/>
    <property type="match status" value="1"/>
</dbReference>
<feature type="domain" description="Sulfatase N-terminal" evidence="8">
    <location>
        <begin position="124"/>
        <end position="181"/>
    </location>
</feature>
<dbReference type="InterPro" id="IPR024607">
    <property type="entry name" value="Sulfatase_CS"/>
</dbReference>
<dbReference type="PANTHER" id="PTHR10342:SF273">
    <property type="entry name" value="RE14504P"/>
    <property type="match status" value="1"/>
</dbReference>
<feature type="signal peptide" evidence="7">
    <location>
        <begin position="1"/>
        <end position="20"/>
    </location>
</feature>
<evidence type="ECO:0000256" key="5">
    <source>
        <dbReference type="ARBA" id="ARBA00022837"/>
    </source>
</evidence>
<dbReference type="Pfam" id="PF00884">
    <property type="entry name" value="Sulfatase"/>
    <property type="match status" value="2"/>
</dbReference>
<evidence type="ECO:0000256" key="2">
    <source>
        <dbReference type="ARBA" id="ARBA00008779"/>
    </source>
</evidence>
<keyword evidence="6" id="KW-0325">Glycoprotein</keyword>
<keyword evidence="3" id="KW-0479">Metal-binding</keyword>
<dbReference type="GO" id="GO:0046872">
    <property type="term" value="F:metal ion binding"/>
    <property type="evidence" value="ECO:0007669"/>
    <property type="project" value="UniProtKB-KW"/>
</dbReference>
<feature type="chain" id="PRO_5020022938" evidence="7">
    <location>
        <begin position="21"/>
        <end position="669"/>
    </location>
</feature>
<sequence>MMKALAVLCAMANWSVCAFADQRTRPHIVYILADDMATPQKEHPLRRLSFSFGMVAVNPAFVNSNHVVHSITCRELTNRSSRPRPGSKPVPSDSKSLLIIGSQPLSRIPCDALRKLHKDRSSFQGWNDVGFHGSDQIPTPNIDALAYSGRPLQRYYAPPVCTPSRAALLTGKYPIRNGVKMPLKIHFLHSYRDFFPENSGVVSDEQGERFQRGLKIFEHRRKGMQHGVIYGAEPRGLPLTETLLPQHLQRLGYRTHLVGKWHLGSYKREYLPLNRGFESHLGFWTGRIDYYDHTSMEHGSWGFDIRRGWSVAHDLFGEYITDVLTAEAVRLIQTHNASQPLFLLLAHSAVHSGNPYTPLRAPDDLVDNFKYINNYQRRKYAAMLTKFDESVGHVVEALHRHGMLQQSVVVMSSDNGGAAAGFNLNAASNYPLRGVKNTLWEGGVRVAALIWSPLLRVRGPATRLLHAVDWLPTLYTAAGGNVSDLGVIDGVSQWDALSRDGPSPRTQILHNIDDIYGNAALTDWPWKILKGTTYNGNWDGWYGPGGRGGRYDLRALLDSRAGRALAALRLMPNQTQILSTRAASTIQCGVCAANGVACRPLQAPCLFNIELDPCELNNLAETQPAVLQRLLSLLQQYNASAAPPNNQPLDPKGDPARWDHVYTNFGDYE</sequence>
<evidence type="ECO:0000256" key="4">
    <source>
        <dbReference type="ARBA" id="ARBA00022801"/>
    </source>
</evidence>
<feature type="domain" description="Sulfatase N-terminal" evidence="8">
    <location>
        <begin position="222"/>
        <end position="479"/>
    </location>
</feature>
<dbReference type="PROSITE" id="PS00149">
    <property type="entry name" value="SULFATASE_2"/>
    <property type="match status" value="1"/>
</dbReference>
<dbReference type="AlphaFoldDB" id="A0A4C1SZV0"/>
<evidence type="ECO:0000256" key="7">
    <source>
        <dbReference type="SAM" id="SignalP"/>
    </source>
</evidence>
<keyword evidence="4" id="KW-0378">Hydrolase</keyword>
<comment type="cofactor">
    <cofactor evidence="1">
        <name>Ca(2+)</name>
        <dbReference type="ChEBI" id="CHEBI:29108"/>
    </cofactor>
</comment>
<keyword evidence="5" id="KW-0106">Calcium</keyword>
<reference evidence="9 10" key="1">
    <citation type="journal article" date="2019" name="Commun. Biol.">
        <title>The bagworm genome reveals a unique fibroin gene that provides high tensile strength.</title>
        <authorList>
            <person name="Kono N."/>
            <person name="Nakamura H."/>
            <person name="Ohtoshi R."/>
            <person name="Tomita M."/>
            <person name="Numata K."/>
            <person name="Arakawa K."/>
        </authorList>
    </citation>
    <scope>NUCLEOTIDE SEQUENCE [LARGE SCALE GENOMIC DNA]</scope>
</reference>
<organism evidence="9 10">
    <name type="scientific">Eumeta variegata</name>
    <name type="common">Bagworm moth</name>
    <name type="synonym">Eumeta japonica</name>
    <dbReference type="NCBI Taxonomy" id="151549"/>
    <lineage>
        <taxon>Eukaryota</taxon>
        <taxon>Metazoa</taxon>
        <taxon>Ecdysozoa</taxon>
        <taxon>Arthropoda</taxon>
        <taxon>Hexapoda</taxon>
        <taxon>Insecta</taxon>
        <taxon>Pterygota</taxon>
        <taxon>Neoptera</taxon>
        <taxon>Endopterygota</taxon>
        <taxon>Lepidoptera</taxon>
        <taxon>Glossata</taxon>
        <taxon>Ditrysia</taxon>
        <taxon>Tineoidea</taxon>
        <taxon>Psychidae</taxon>
        <taxon>Oiketicinae</taxon>
        <taxon>Eumeta</taxon>
    </lineage>
</organism>
<dbReference type="Gene3D" id="3.40.720.10">
    <property type="entry name" value="Alkaline Phosphatase, subunit A"/>
    <property type="match status" value="2"/>
</dbReference>
<evidence type="ECO:0000256" key="6">
    <source>
        <dbReference type="ARBA" id="ARBA00023180"/>
    </source>
</evidence>
<evidence type="ECO:0000256" key="3">
    <source>
        <dbReference type="ARBA" id="ARBA00022723"/>
    </source>
</evidence>
<dbReference type="PANTHER" id="PTHR10342">
    <property type="entry name" value="ARYLSULFATASE"/>
    <property type="match status" value="1"/>
</dbReference>
<dbReference type="GO" id="GO:0008484">
    <property type="term" value="F:sulfuric ester hydrolase activity"/>
    <property type="evidence" value="ECO:0007669"/>
    <property type="project" value="InterPro"/>
</dbReference>
<evidence type="ECO:0000256" key="1">
    <source>
        <dbReference type="ARBA" id="ARBA00001913"/>
    </source>
</evidence>
<dbReference type="STRING" id="151549.A0A4C1SZV0"/>
<dbReference type="CDD" id="cd16029">
    <property type="entry name" value="4-S"/>
    <property type="match status" value="1"/>
</dbReference>
<comment type="similarity">
    <text evidence="2">Belongs to the sulfatase family.</text>
</comment>
<dbReference type="EMBL" id="BGZK01000026">
    <property type="protein sequence ID" value="GBP07455.1"/>
    <property type="molecule type" value="Genomic_DNA"/>
</dbReference>
<evidence type="ECO:0000313" key="9">
    <source>
        <dbReference type="EMBL" id="GBP07455.1"/>
    </source>
</evidence>